<protein>
    <submittedName>
        <fullName evidence="2">AAA domain family protein</fullName>
    </submittedName>
</protein>
<evidence type="ECO:0000259" key="1">
    <source>
        <dbReference type="Pfam" id="PF07728"/>
    </source>
</evidence>
<dbReference type="Pfam" id="PF07728">
    <property type="entry name" value="AAA_5"/>
    <property type="match status" value="1"/>
</dbReference>
<organism evidence="2">
    <name type="scientific">Mycobacterium xenopi 4042</name>
    <dbReference type="NCBI Taxonomy" id="1299334"/>
    <lineage>
        <taxon>Bacteria</taxon>
        <taxon>Bacillati</taxon>
        <taxon>Actinomycetota</taxon>
        <taxon>Actinomycetes</taxon>
        <taxon>Mycobacteriales</taxon>
        <taxon>Mycobacteriaceae</taxon>
        <taxon>Mycobacterium</taxon>
    </lineage>
</organism>
<evidence type="ECO:0000313" key="2">
    <source>
        <dbReference type="EMBL" id="EUA09614.1"/>
    </source>
</evidence>
<dbReference type="AlphaFoldDB" id="X7YR76"/>
<dbReference type="PATRIC" id="fig|1299334.3.peg.9136"/>
<proteinExistence type="predicted"/>
<sequence>MRSCRCSGAAARRPGQGKSSLVRGLAASAGLRCETVLGSIREPAEIAGMPVTTADGVRLEPPAWAKRLAAEGEGVLFLDELTTCAPSVQAAMLAVVLDRAVGDLVLPATVRMIAAANPPEQAAGGYDLEPPLSNRFCHVGFTPSVDEWLDGMATGWEAVPASRPGEQRRAAGREHCGSHRVHPAAARVARQVSRFQCGNRRAVAVTAHVGDDGKGAKPLAC</sequence>
<name>X7YR76_MYCXE</name>
<comment type="caution">
    <text evidence="2">The sequence shown here is derived from an EMBL/GenBank/DDBJ whole genome shotgun (WGS) entry which is preliminary data.</text>
</comment>
<dbReference type="InterPro" id="IPR027417">
    <property type="entry name" value="P-loop_NTPase"/>
</dbReference>
<reference evidence="2" key="1">
    <citation type="submission" date="2014-01" db="EMBL/GenBank/DDBJ databases">
        <authorList>
            <person name="Brown-Elliot B."/>
            <person name="Wallace R."/>
            <person name="Lenaerts A."/>
            <person name="Ordway D."/>
            <person name="DeGroote M.A."/>
            <person name="Parker T."/>
            <person name="Sizemore C."/>
            <person name="Tallon L.J."/>
            <person name="Sadzewicz L.K."/>
            <person name="Sengamalay N."/>
            <person name="Fraser C.M."/>
            <person name="Hine E."/>
            <person name="Shefchek K.A."/>
            <person name="Das S.P."/>
            <person name="Tettelin H."/>
        </authorList>
    </citation>
    <scope>NUCLEOTIDE SEQUENCE [LARGE SCALE GENOMIC DNA]</scope>
    <source>
        <strain evidence="2">4042</strain>
    </source>
</reference>
<dbReference type="GO" id="GO:0016887">
    <property type="term" value="F:ATP hydrolysis activity"/>
    <property type="evidence" value="ECO:0007669"/>
    <property type="project" value="InterPro"/>
</dbReference>
<dbReference type="SUPFAM" id="SSF52540">
    <property type="entry name" value="P-loop containing nucleoside triphosphate hydrolases"/>
    <property type="match status" value="1"/>
</dbReference>
<dbReference type="EMBL" id="JAOB01000089">
    <property type="protein sequence ID" value="EUA09614.1"/>
    <property type="molecule type" value="Genomic_DNA"/>
</dbReference>
<dbReference type="CDD" id="cd00009">
    <property type="entry name" value="AAA"/>
    <property type="match status" value="1"/>
</dbReference>
<dbReference type="Gene3D" id="3.40.50.300">
    <property type="entry name" value="P-loop containing nucleotide triphosphate hydrolases"/>
    <property type="match status" value="1"/>
</dbReference>
<gene>
    <name evidence="2" type="ORF">I553_3698</name>
</gene>
<accession>X7YR76</accession>
<dbReference type="InterPro" id="IPR011704">
    <property type="entry name" value="ATPase_dyneun-rel_AAA"/>
</dbReference>
<feature type="domain" description="ATPase dynein-related AAA" evidence="1">
    <location>
        <begin position="14"/>
        <end position="136"/>
    </location>
</feature>
<dbReference type="GO" id="GO:0005524">
    <property type="term" value="F:ATP binding"/>
    <property type="evidence" value="ECO:0007669"/>
    <property type="project" value="InterPro"/>
</dbReference>